<evidence type="ECO:0000313" key="2">
    <source>
        <dbReference type="EMBL" id="CAD6451142.1"/>
    </source>
</evidence>
<dbReference type="InterPro" id="IPR052820">
    <property type="entry name" value="PhiA_domain"/>
</dbReference>
<evidence type="ECO:0000313" key="3">
    <source>
        <dbReference type="Proteomes" id="UP000624404"/>
    </source>
</evidence>
<sequence length="189" mass="19203">MFSKTFIAALLAGSAAASPIVAARSTSGSFGLVSIRSGTDLQSQAINAFQGGLWIGKEPSSYCPFTEGCPDGKYTSFVAGAETSLSLNTEVPGGQQVYVAKNYAVSYTEPHSANTFGGKLTGFNYTAGVGSTLGSLSYNGDYGFIACASTDVGTYQVFVTPGGEGTGNCTSIAIATASNPSAGPSAWEY</sequence>
<keyword evidence="1" id="KW-0732">Signal</keyword>
<evidence type="ECO:0000256" key="1">
    <source>
        <dbReference type="SAM" id="SignalP"/>
    </source>
</evidence>
<dbReference type="PANTHER" id="PTHR42047">
    <property type="entry name" value="PROTEIN, PUTATIVE (AFU_ORTHOLOGUE AFUA_6G03560)-RELATED"/>
    <property type="match status" value="1"/>
</dbReference>
<gene>
    <name evidence="2" type="ORF">SCLTRI_LOCUS9479</name>
</gene>
<reference evidence="2" key="1">
    <citation type="submission" date="2020-10" db="EMBL/GenBank/DDBJ databases">
        <authorList>
            <person name="Kusch S."/>
        </authorList>
    </citation>
    <scope>NUCLEOTIDE SEQUENCE</scope>
    <source>
        <strain evidence="2">SwB9</strain>
    </source>
</reference>
<keyword evidence="3" id="KW-1185">Reference proteome</keyword>
<dbReference type="Proteomes" id="UP000624404">
    <property type="component" value="Unassembled WGS sequence"/>
</dbReference>
<comment type="caution">
    <text evidence="2">The sequence shown here is derived from an EMBL/GenBank/DDBJ whole genome shotgun (WGS) entry which is preliminary data.</text>
</comment>
<dbReference type="AlphaFoldDB" id="A0A8H2W2R5"/>
<accession>A0A8H2W2R5</accession>
<proteinExistence type="predicted"/>
<feature type="signal peptide" evidence="1">
    <location>
        <begin position="1"/>
        <end position="17"/>
    </location>
</feature>
<dbReference type="OrthoDB" id="5430620at2759"/>
<dbReference type="PANTHER" id="PTHR42047:SF1">
    <property type="entry name" value="PROTEIN, PUTATIVE (AFU_ORTHOLOGUE AFUA_6G03560)-RELATED"/>
    <property type="match status" value="1"/>
</dbReference>
<feature type="chain" id="PRO_5034013619" evidence="1">
    <location>
        <begin position="18"/>
        <end position="189"/>
    </location>
</feature>
<dbReference type="EMBL" id="CAJHIA010000036">
    <property type="protein sequence ID" value="CAD6451142.1"/>
    <property type="molecule type" value="Genomic_DNA"/>
</dbReference>
<protein>
    <submittedName>
        <fullName evidence="2">E1fc85cf-5ef4-4346-a26b-94f37f8592a4</fullName>
    </submittedName>
</protein>
<name>A0A8H2W2R5_9HELO</name>
<organism evidence="2 3">
    <name type="scientific">Sclerotinia trifoliorum</name>
    <dbReference type="NCBI Taxonomy" id="28548"/>
    <lineage>
        <taxon>Eukaryota</taxon>
        <taxon>Fungi</taxon>
        <taxon>Dikarya</taxon>
        <taxon>Ascomycota</taxon>
        <taxon>Pezizomycotina</taxon>
        <taxon>Leotiomycetes</taxon>
        <taxon>Helotiales</taxon>
        <taxon>Sclerotiniaceae</taxon>
        <taxon>Sclerotinia</taxon>
    </lineage>
</organism>